<dbReference type="GO" id="GO:0005737">
    <property type="term" value="C:cytoplasm"/>
    <property type="evidence" value="ECO:0007669"/>
    <property type="project" value="UniProtKB-SubCell"/>
</dbReference>
<reference evidence="14" key="1">
    <citation type="submission" date="2017-09" db="EMBL/GenBank/DDBJ databases">
        <title>Depth-based differentiation of microbial function through sediment-hosted aquifers and enrichment of novel symbionts in the deep terrestrial subsurface.</title>
        <authorList>
            <person name="Probst A.J."/>
            <person name="Ladd B."/>
            <person name="Jarett J.K."/>
            <person name="Geller-Mcgrath D.E."/>
            <person name="Sieber C.M.K."/>
            <person name="Emerson J.B."/>
            <person name="Anantharaman K."/>
            <person name="Thomas B.C."/>
            <person name="Malmstrom R."/>
            <person name="Stieglmeier M."/>
            <person name="Klingl A."/>
            <person name="Woyke T."/>
            <person name="Ryan C.M."/>
            <person name="Banfield J.F."/>
        </authorList>
    </citation>
    <scope>NUCLEOTIDE SEQUENCE [LARGE SCALE GENOMIC DNA]</scope>
</reference>
<keyword evidence="8" id="KW-0238">DNA-binding</keyword>
<dbReference type="Pfam" id="PF02768">
    <property type="entry name" value="DNA_pol3_beta_3"/>
    <property type="match status" value="1"/>
</dbReference>
<keyword evidence="5 9" id="KW-0548">Nucleotidyltransferase</keyword>
<accession>A0A2M8LA50</accession>
<name>A0A2M8LA50_9BACT</name>
<evidence type="ECO:0000256" key="4">
    <source>
        <dbReference type="ARBA" id="ARBA00022679"/>
    </source>
</evidence>
<dbReference type="InterPro" id="IPR046938">
    <property type="entry name" value="DNA_clamp_sf"/>
</dbReference>
<evidence type="ECO:0000256" key="6">
    <source>
        <dbReference type="ARBA" id="ARBA00022705"/>
    </source>
</evidence>
<comment type="caution">
    <text evidence="13">The sequence shown here is derived from an EMBL/GenBank/DDBJ whole genome shotgun (WGS) entry which is preliminary data.</text>
</comment>
<keyword evidence="6 9" id="KW-0235">DNA replication</keyword>
<dbReference type="Gene3D" id="3.70.10.10">
    <property type="match status" value="1"/>
</dbReference>
<dbReference type="SUPFAM" id="SSF55979">
    <property type="entry name" value="DNA clamp"/>
    <property type="match status" value="3"/>
</dbReference>
<organism evidence="13 14">
    <name type="scientific">Candidatus Terrybacteria bacterium CG10_big_fil_rev_8_21_14_0_10_41_10</name>
    <dbReference type="NCBI Taxonomy" id="1975026"/>
    <lineage>
        <taxon>Bacteria</taxon>
        <taxon>Candidatus Terryibacteriota</taxon>
    </lineage>
</organism>
<comment type="similarity">
    <text evidence="2 9">Belongs to the beta sliding clamp family.</text>
</comment>
<comment type="function">
    <text evidence="9">Confers DNA tethering and processivity to DNA polymerases and other proteins. Acts as a clamp, forming a ring around DNA (a reaction catalyzed by the clamp-loading complex) which diffuses in an ATP-independent manner freely and bidirectionally along dsDNA. Initially characterized for its ability to contact the catalytic subunit of DNA polymerase III (Pol III), a complex, multichain enzyme responsible for most of the replicative synthesis in bacteria; Pol III exhibits 3'-5' exonuclease proofreading activity. The beta chain is required for initiation of replication as well as for processivity of DNA replication.</text>
</comment>
<dbReference type="GO" id="GO:0003677">
    <property type="term" value="F:DNA binding"/>
    <property type="evidence" value="ECO:0007669"/>
    <property type="project" value="UniProtKB-UniRule"/>
</dbReference>
<evidence type="ECO:0000313" key="14">
    <source>
        <dbReference type="Proteomes" id="UP000230959"/>
    </source>
</evidence>
<evidence type="ECO:0000256" key="3">
    <source>
        <dbReference type="ARBA" id="ARBA00022490"/>
    </source>
</evidence>
<dbReference type="InterPro" id="IPR022637">
    <property type="entry name" value="DNA_polIII_beta_cen"/>
</dbReference>
<gene>
    <name evidence="13" type="primary">dnaN</name>
    <name evidence="13" type="ORF">COV02_02360</name>
</gene>
<dbReference type="AlphaFoldDB" id="A0A2M8LA50"/>
<comment type="subunit">
    <text evidence="9">Forms a ring-shaped head-to-tail homodimer around DNA.</text>
</comment>
<dbReference type="GO" id="GO:0008408">
    <property type="term" value="F:3'-5' exonuclease activity"/>
    <property type="evidence" value="ECO:0007669"/>
    <property type="project" value="InterPro"/>
</dbReference>
<keyword evidence="4 9" id="KW-0808">Transferase</keyword>
<dbReference type="PIRSF" id="PIRSF000804">
    <property type="entry name" value="DNA_pol_III_b"/>
    <property type="match status" value="1"/>
</dbReference>
<feature type="domain" description="DNA polymerase III beta sliding clamp C-terminal" evidence="12">
    <location>
        <begin position="246"/>
        <end position="366"/>
    </location>
</feature>
<dbReference type="InterPro" id="IPR001001">
    <property type="entry name" value="DNA_polIII_beta"/>
</dbReference>
<feature type="domain" description="DNA polymerase III beta sliding clamp N-terminal" evidence="10">
    <location>
        <begin position="1"/>
        <end position="119"/>
    </location>
</feature>
<keyword evidence="7 9" id="KW-0239">DNA-directed DNA polymerase</keyword>
<dbReference type="GO" id="GO:0009360">
    <property type="term" value="C:DNA polymerase III complex"/>
    <property type="evidence" value="ECO:0007669"/>
    <property type="project" value="InterPro"/>
</dbReference>
<protein>
    <recommendedName>
        <fullName evidence="9">Beta sliding clamp</fullName>
    </recommendedName>
</protein>
<evidence type="ECO:0000256" key="5">
    <source>
        <dbReference type="ARBA" id="ARBA00022695"/>
    </source>
</evidence>
<evidence type="ECO:0000259" key="12">
    <source>
        <dbReference type="Pfam" id="PF02768"/>
    </source>
</evidence>
<dbReference type="PANTHER" id="PTHR30478:SF0">
    <property type="entry name" value="BETA SLIDING CLAMP"/>
    <property type="match status" value="1"/>
</dbReference>
<evidence type="ECO:0000256" key="1">
    <source>
        <dbReference type="ARBA" id="ARBA00004496"/>
    </source>
</evidence>
<dbReference type="GO" id="GO:0003887">
    <property type="term" value="F:DNA-directed DNA polymerase activity"/>
    <property type="evidence" value="ECO:0007669"/>
    <property type="project" value="UniProtKB-UniRule"/>
</dbReference>
<keyword evidence="3 9" id="KW-0963">Cytoplasm</keyword>
<evidence type="ECO:0000256" key="7">
    <source>
        <dbReference type="ARBA" id="ARBA00022932"/>
    </source>
</evidence>
<dbReference type="CDD" id="cd00140">
    <property type="entry name" value="beta_clamp"/>
    <property type="match status" value="1"/>
</dbReference>
<dbReference type="Pfam" id="PF02767">
    <property type="entry name" value="DNA_pol3_beta_2"/>
    <property type="match status" value="1"/>
</dbReference>
<dbReference type="NCBIfam" id="TIGR00663">
    <property type="entry name" value="dnan"/>
    <property type="match status" value="1"/>
</dbReference>
<dbReference type="EMBL" id="PFER01000035">
    <property type="protein sequence ID" value="PJE73484.1"/>
    <property type="molecule type" value="Genomic_DNA"/>
</dbReference>
<dbReference type="GO" id="GO:0006271">
    <property type="term" value="P:DNA strand elongation involved in DNA replication"/>
    <property type="evidence" value="ECO:0007669"/>
    <property type="project" value="TreeGrafter"/>
</dbReference>
<dbReference type="InterPro" id="IPR022634">
    <property type="entry name" value="DNA_polIII_beta_N"/>
</dbReference>
<evidence type="ECO:0000256" key="9">
    <source>
        <dbReference type="PIRNR" id="PIRNR000804"/>
    </source>
</evidence>
<proteinExistence type="inferred from homology"/>
<dbReference type="Proteomes" id="UP000230959">
    <property type="component" value="Unassembled WGS sequence"/>
</dbReference>
<dbReference type="Gene3D" id="3.10.150.10">
    <property type="entry name" value="DNA Polymerase III, subunit A, domain 2"/>
    <property type="match status" value="1"/>
</dbReference>
<dbReference type="InterPro" id="IPR022635">
    <property type="entry name" value="DNA_polIII_beta_C"/>
</dbReference>
<dbReference type="SMART" id="SM00480">
    <property type="entry name" value="POL3Bc"/>
    <property type="match status" value="1"/>
</dbReference>
<evidence type="ECO:0000313" key="13">
    <source>
        <dbReference type="EMBL" id="PJE73484.1"/>
    </source>
</evidence>
<evidence type="ECO:0000259" key="11">
    <source>
        <dbReference type="Pfam" id="PF02767"/>
    </source>
</evidence>
<dbReference type="PANTHER" id="PTHR30478">
    <property type="entry name" value="DNA POLYMERASE III SUBUNIT BETA"/>
    <property type="match status" value="1"/>
</dbReference>
<dbReference type="Pfam" id="PF00712">
    <property type="entry name" value="DNA_pol3_beta"/>
    <property type="match status" value="1"/>
</dbReference>
<evidence type="ECO:0000256" key="2">
    <source>
        <dbReference type="ARBA" id="ARBA00010752"/>
    </source>
</evidence>
<sequence>MKFICNRQNLKEAIGLCEKNTGKHVNMPILSDVLIETDGKFVKLSSTNLEVGLEIKIAAIVEDGGKVAVPASVIGGFLSNLTGEEKITIESQNSNIVISSLNSSTMIKSHSPDEFPIIPKIDEKTAIEAQITASDLTLGLKSVMYACSFSTIKPEISSVYIFSNNGENVTFVATDSFRLAEKKLNYPINNFGPILIPIKTVLEIIRIFDDKTENLKISFDKNQINFELDNIRFISRIVDGVFPDYKQVLPKSFKTDVIVNKAVFTNSLKTTGIFSGKLNDLNISIDSDNNSMIIKTHNNDVGESTTKVPSKINGESMKATFNHKYIFDCLSSISSDEIILRFSGEGKPLVISGANDGSFQYLVMPMNV</sequence>
<comment type="subcellular location">
    <subcellularLocation>
        <location evidence="1 9">Cytoplasm</location>
    </subcellularLocation>
</comment>
<evidence type="ECO:0000259" key="10">
    <source>
        <dbReference type="Pfam" id="PF00712"/>
    </source>
</evidence>
<feature type="domain" description="DNA polymerase III beta sliding clamp central" evidence="11">
    <location>
        <begin position="145"/>
        <end position="244"/>
    </location>
</feature>
<evidence type="ECO:0000256" key="8">
    <source>
        <dbReference type="ARBA" id="ARBA00023125"/>
    </source>
</evidence>